<proteinExistence type="inferred from homology"/>
<keyword evidence="3" id="KW-0227">DNA damage</keyword>
<evidence type="ECO:0000313" key="12">
    <source>
        <dbReference type="Proteomes" id="UP001589788"/>
    </source>
</evidence>
<comment type="catalytic activity">
    <reaction evidence="1">
        <text>Hydrolysis of DNA containing ring-opened 7-methylguanine residues, releasing 2,6-diamino-4-hydroxy-5-(N-methyl)formamidopyrimidine.</text>
        <dbReference type="EC" id="3.2.2.23"/>
    </reaction>
</comment>
<keyword evidence="4" id="KW-0378">Hydrolase</keyword>
<dbReference type="SUPFAM" id="SSF57716">
    <property type="entry name" value="Glucocorticoid receptor-like (DNA-binding domain)"/>
    <property type="match status" value="1"/>
</dbReference>
<evidence type="ECO:0000256" key="7">
    <source>
        <dbReference type="ARBA" id="ARBA00023239"/>
    </source>
</evidence>
<dbReference type="PANTHER" id="PTHR22993">
    <property type="entry name" value="FORMAMIDOPYRIMIDINE-DNA GLYCOSYLASE"/>
    <property type="match status" value="1"/>
</dbReference>
<evidence type="ECO:0000256" key="9">
    <source>
        <dbReference type="ARBA" id="ARBA00023295"/>
    </source>
</evidence>
<dbReference type="PROSITE" id="PS51068">
    <property type="entry name" value="FPG_CAT"/>
    <property type="match status" value="1"/>
</dbReference>
<keyword evidence="7" id="KW-0456">Lyase</keyword>
<dbReference type="Proteomes" id="UP001589788">
    <property type="component" value="Unassembled WGS sequence"/>
</dbReference>
<evidence type="ECO:0000259" key="10">
    <source>
        <dbReference type="PROSITE" id="PS51068"/>
    </source>
</evidence>
<keyword evidence="9" id="KW-0326">Glycosidase</keyword>
<protein>
    <submittedName>
        <fullName evidence="11">DNA-formamidopyrimidine glycosylase family protein</fullName>
    </submittedName>
</protein>
<feature type="domain" description="Formamidopyrimidine-DNA glycosylase catalytic" evidence="10">
    <location>
        <begin position="2"/>
        <end position="124"/>
    </location>
</feature>
<comment type="similarity">
    <text evidence="2">Belongs to the FPG family.</text>
</comment>
<dbReference type="SUPFAM" id="SSF81624">
    <property type="entry name" value="N-terminal domain of MutM-like DNA repair proteins"/>
    <property type="match status" value="1"/>
</dbReference>
<keyword evidence="8" id="KW-0511">Multifunctional enzyme</keyword>
<keyword evidence="6" id="KW-0234">DNA repair</keyword>
<reference evidence="11 12" key="1">
    <citation type="submission" date="2024-09" db="EMBL/GenBank/DDBJ databases">
        <authorList>
            <person name="Sun Q."/>
            <person name="Mori K."/>
        </authorList>
    </citation>
    <scope>NUCLEOTIDE SEQUENCE [LARGE SCALE GENOMIC DNA]</scope>
    <source>
        <strain evidence="11 12">JCM 15389</strain>
    </source>
</reference>
<evidence type="ECO:0000256" key="6">
    <source>
        <dbReference type="ARBA" id="ARBA00023204"/>
    </source>
</evidence>
<evidence type="ECO:0000256" key="3">
    <source>
        <dbReference type="ARBA" id="ARBA00022763"/>
    </source>
</evidence>
<accession>A0ABV6C2R1</accession>
<dbReference type="InterPro" id="IPR015886">
    <property type="entry name" value="H2TH_FPG"/>
</dbReference>
<organism evidence="11 12">
    <name type="scientific">Aciditerrimonas ferrireducens</name>
    <dbReference type="NCBI Taxonomy" id="667306"/>
    <lineage>
        <taxon>Bacteria</taxon>
        <taxon>Bacillati</taxon>
        <taxon>Actinomycetota</taxon>
        <taxon>Acidimicrobiia</taxon>
        <taxon>Acidimicrobiales</taxon>
        <taxon>Acidimicrobiaceae</taxon>
        <taxon>Aciditerrimonas</taxon>
    </lineage>
</organism>
<dbReference type="RefSeq" id="WP_377788051.1">
    <property type="nucleotide sequence ID" value="NZ_JBHLYQ010000016.1"/>
</dbReference>
<dbReference type="SMART" id="SM01232">
    <property type="entry name" value="H2TH"/>
    <property type="match status" value="1"/>
</dbReference>
<evidence type="ECO:0000256" key="8">
    <source>
        <dbReference type="ARBA" id="ARBA00023268"/>
    </source>
</evidence>
<name>A0ABV6C2R1_9ACTN</name>
<dbReference type="PANTHER" id="PTHR22993:SF9">
    <property type="entry name" value="FORMAMIDOPYRIMIDINE-DNA GLYCOSYLASE"/>
    <property type="match status" value="1"/>
</dbReference>
<keyword evidence="5" id="KW-0238">DNA-binding</keyword>
<dbReference type="EMBL" id="JBHLYQ010000016">
    <property type="protein sequence ID" value="MFC0081116.1"/>
    <property type="molecule type" value="Genomic_DNA"/>
</dbReference>
<evidence type="ECO:0000256" key="5">
    <source>
        <dbReference type="ARBA" id="ARBA00023125"/>
    </source>
</evidence>
<evidence type="ECO:0000256" key="4">
    <source>
        <dbReference type="ARBA" id="ARBA00022801"/>
    </source>
</evidence>
<dbReference type="Gene3D" id="1.10.8.50">
    <property type="match status" value="1"/>
</dbReference>
<dbReference type="Pfam" id="PF06831">
    <property type="entry name" value="H2TH"/>
    <property type="match status" value="1"/>
</dbReference>
<keyword evidence="12" id="KW-1185">Reference proteome</keyword>
<dbReference type="Pfam" id="PF01149">
    <property type="entry name" value="Fapy_DNA_glyco"/>
    <property type="match status" value="1"/>
</dbReference>
<dbReference type="InterPro" id="IPR010979">
    <property type="entry name" value="Ribosomal_uS13-like_H2TH"/>
</dbReference>
<evidence type="ECO:0000256" key="1">
    <source>
        <dbReference type="ARBA" id="ARBA00001668"/>
    </source>
</evidence>
<sequence>MPELPEVEAYRVAAQAALGRRVAELEVQDPRVLASGTSTTALVERVPGRKLVAVRRRGKLLVLDLPPTRLGLRFGMTGRLLVDGWSPVERLLWASPRLEPRWLRLVVRFEGGGSLGLVDPRLLGRVALDPDEDALGPDALTATPAELARALQGSVALKARLLDQRRIAGIGNLVADELLWRAALAPGRPAGSLEVADRTRLHRILRRTLADLVARGGSHLGDLMPERRPGGRCPRDGTPLVRGRVGGRTTWWCPAHQR</sequence>
<dbReference type="SMART" id="SM00898">
    <property type="entry name" value="Fapy_DNA_glyco"/>
    <property type="match status" value="1"/>
</dbReference>
<dbReference type="Gene3D" id="3.20.190.10">
    <property type="entry name" value="MutM-like, N-terminal"/>
    <property type="match status" value="1"/>
</dbReference>
<evidence type="ECO:0000313" key="11">
    <source>
        <dbReference type="EMBL" id="MFC0081116.1"/>
    </source>
</evidence>
<evidence type="ECO:0000256" key="2">
    <source>
        <dbReference type="ARBA" id="ARBA00009409"/>
    </source>
</evidence>
<comment type="caution">
    <text evidence="11">The sequence shown here is derived from an EMBL/GenBank/DDBJ whole genome shotgun (WGS) entry which is preliminary data.</text>
</comment>
<gene>
    <name evidence="11" type="ORF">ACFFRE_02940</name>
</gene>
<dbReference type="InterPro" id="IPR012319">
    <property type="entry name" value="FPG_cat"/>
</dbReference>
<dbReference type="SUPFAM" id="SSF46946">
    <property type="entry name" value="S13-like H2TH domain"/>
    <property type="match status" value="1"/>
</dbReference>
<dbReference type="InterPro" id="IPR035937">
    <property type="entry name" value="FPG_N"/>
</dbReference>